<evidence type="ECO:0000313" key="1">
    <source>
        <dbReference type="EMBL" id="GAT17970.1"/>
    </source>
</evidence>
<comment type="caution">
    <text evidence="1">The sequence shown here is derived from an EMBL/GenBank/DDBJ whole genome shotgun (WGS) entry which is preliminary data.</text>
</comment>
<dbReference type="PROSITE" id="PS51197">
    <property type="entry name" value="HTH_RRF2_2"/>
    <property type="match status" value="1"/>
</dbReference>
<dbReference type="GO" id="GO:0003700">
    <property type="term" value="F:DNA-binding transcription factor activity"/>
    <property type="evidence" value="ECO:0007669"/>
    <property type="project" value="TreeGrafter"/>
</dbReference>
<dbReference type="InterPro" id="IPR036388">
    <property type="entry name" value="WH-like_DNA-bd_sf"/>
</dbReference>
<sequence>MKIKIGVEQAIYVVVILARQQDQQPLKSKLLSQILQVSDSYLHKITRQLAVQHIITTDASKTGGLTLARPTSEISLLDIFEAIEGPDSFASWNNLRDQVLRLDNHAFEQKFDQVNLQFKQAEKNYKATLAKLSIADLLSDETASFVDWNDIADTNN</sequence>
<dbReference type="Proteomes" id="UP000198402">
    <property type="component" value="Unassembled WGS sequence"/>
</dbReference>
<organism evidence="1 2">
    <name type="scientific">Secundilactobacillus silagei JCM 19001</name>
    <dbReference type="NCBI Taxonomy" id="1302250"/>
    <lineage>
        <taxon>Bacteria</taxon>
        <taxon>Bacillati</taxon>
        <taxon>Bacillota</taxon>
        <taxon>Bacilli</taxon>
        <taxon>Lactobacillales</taxon>
        <taxon>Lactobacillaceae</taxon>
        <taxon>Secundilactobacillus</taxon>
    </lineage>
</organism>
<dbReference type="PANTHER" id="PTHR33221:SF9">
    <property type="entry name" value="RRF2 FAMILY PROTEIN"/>
    <property type="match status" value="1"/>
</dbReference>
<dbReference type="RefSeq" id="WP_054653843.1">
    <property type="nucleotide sequence ID" value="NZ_BBFL01000001.1"/>
</dbReference>
<dbReference type="STRING" id="1302250.GCA_001313225_00324"/>
<dbReference type="PANTHER" id="PTHR33221">
    <property type="entry name" value="WINGED HELIX-TURN-HELIX TRANSCRIPTIONAL REGULATOR, RRF2 FAMILY"/>
    <property type="match status" value="1"/>
</dbReference>
<dbReference type="InterPro" id="IPR036390">
    <property type="entry name" value="WH_DNA-bd_sf"/>
</dbReference>
<dbReference type="AlphaFoldDB" id="A0A1Z5H3V0"/>
<keyword evidence="2" id="KW-1185">Reference proteome</keyword>
<dbReference type="InterPro" id="IPR000944">
    <property type="entry name" value="Tscrpt_reg_Rrf2"/>
</dbReference>
<evidence type="ECO:0000313" key="2">
    <source>
        <dbReference type="Proteomes" id="UP000198402"/>
    </source>
</evidence>
<name>A0A1Z5H3V0_9LACO</name>
<reference evidence="1 2" key="1">
    <citation type="submission" date="2015-11" db="EMBL/GenBank/DDBJ databases">
        <title>Draft genome sequences of new species of the genus Lactobacillus isolated from orchardgrass silage.</title>
        <authorList>
            <person name="Tohno M."/>
            <person name="Tanizawa Y."/>
            <person name="Arita M."/>
        </authorList>
    </citation>
    <scope>NUCLEOTIDE SEQUENCE [LARGE SCALE GENOMIC DNA]</scope>
    <source>
        <strain evidence="1 2">IWT126</strain>
    </source>
</reference>
<dbReference type="SUPFAM" id="SSF46785">
    <property type="entry name" value="Winged helix' DNA-binding domain"/>
    <property type="match status" value="1"/>
</dbReference>
<dbReference type="Gene3D" id="1.10.10.10">
    <property type="entry name" value="Winged helix-like DNA-binding domain superfamily/Winged helix DNA-binding domain"/>
    <property type="match status" value="1"/>
</dbReference>
<accession>A0A1Z5H3V0</accession>
<dbReference type="OrthoDB" id="9808360at2"/>
<dbReference type="GO" id="GO:0005829">
    <property type="term" value="C:cytosol"/>
    <property type="evidence" value="ECO:0007669"/>
    <property type="project" value="TreeGrafter"/>
</dbReference>
<dbReference type="EMBL" id="BCMG01000001">
    <property type="protein sequence ID" value="GAT17970.1"/>
    <property type="molecule type" value="Genomic_DNA"/>
</dbReference>
<dbReference type="Pfam" id="PF02082">
    <property type="entry name" value="Rrf2"/>
    <property type="match status" value="1"/>
</dbReference>
<proteinExistence type="predicted"/>
<protein>
    <submittedName>
        <fullName evidence="1">Rrf2 family transcriptional regulator</fullName>
    </submittedName>
</protein>
<gene>
    <name evidence="1" type="ORF">IWT126_00227</name>
</gene>